<feature type="region of interest" description="Disordered" evidence="1">
    <location>
        <begin position="1"/>
        <end position="439"/>
    </location>
</feature>
<evidence type="ECO:0000256" key="1">
    <source>
        <dbReference type="SAM" id="MobiDB-lite"/>
    </source>
</evidence>
<name>A0A8U0QI26_SALNM</name>
<feature type="compositionally biased region" description="Basic and acidic residues" evidence="1">
    <location>
        <begin position="273"/>
        <end position="289"/>
    </location>
</feature>
<dbReference type="SMART" id="SM00333">
    <property type="entry name" value="TUDOR"/>
    <property type="match status" value="1"/>
</dbReference>
<evidence type="ECO:0000313" key="4">
    <source>
        <dbReference type="RefSeq" id="XP_038842887.1"/>
    </source>
</evidence>
<accession>A0A8U0QI26</accession>
<feature type="compositionally biased region" description="Basic residues" evidence="1">
    <location>
        <begin position="290"/>
        <end position="299"/>
    </location>
</feature>
<proteinExistence type="predicted"/>
<feature type="compositionally biased region" description="Basic and acidic residues" evidence="1">
    <location>
        <begin position="152"/>
        <end position="168"/>
    </location>
</feature>
<dbReference type="CDD" id="cd20413">
    <property type="entry name" value="Tudor_TDRD3"/>
    <property type="match status" value="1"/>
</dbReference>
<protein>
    <submittedName>
        <fullName evidence="4">Tudor domain-containing protein 3-like isoform X1</fullName>
    </submittedName>
</protein>
<feature type="compositionally biased region" description="Polar residues" evidence="1">
    <location>
        <begin position="195"/>
        <end position="205"/>
    </location>
</feature>
<sequence>MGSFSIQEPKSHHDSQRHHDGKMTFPPNDHHQSQDRYPQRSDSQSQGRYPQRSDSRNDRSDSRNDRPRKERNDRNDRSDFRNDRNDRPPRFQRDSDKDFPKPGHNPSIATSAPAPVPAPAGGQQGQERSQDRGQERGQTQEKAPPGGGGGSERWREAQNERQAAREARGQTSVFCPATYPAPGQRNREPRDGTQGDLSGSGTFQQGIRVGSSSGSGGFQNQSRREQHSVPDLSFNKRGGGGGMNRDNGPAPAASKPGQHQTESSSNCVSEPKGVQRSDSRAENRAEPNSRRRGGGKSHRERPNSDNFDRYRDNGPPNSSTSWAGQEKDCSAGTQDWGVSRGESRPVKGHVGSGPGSGPHLQNGDSSTEHRTGPIKQQNYSTGPAPREKEEPHNRNSTNPAHNNSNTAPKKRTGQVKGQRSDQGQVGSMEPAVSQGLGTLKPGDQVLALYWEDNKFYRSRIDAVHPSGLTAVVVFTEYGNCEEVLLHNIRPVNTDFWKEEEGLEYRRRGDGQPRTNTRTRPTVQYYQPPRARDCD</sequence>
<dbReference type="Proteomes" id="UP000808372">
    <property type="component" value="Unplaced"/>
</dbReference>
<dbReference type="InterPro" id="IPR047379">
    <property type="entry name" value="Tudor_TDRD3"/>
</dbReference>
<feature type="compositionally biased region" description="Polar residues" evidence="1">
    <location>
        <begin position="394"/>
        <end position="407"/>
    </location>
</feature>
<dbReference type="Gene3D" id="2.30.30.140">
    <property type="match status" value="1"/>
</dbReference>
<dbReference type="OrthoDB" id="434939at2759"/>
<feature type="compositionally biased region" description="Basic and acidic residues" evidence="1">
    <location>
        <begin position="300"/>
        <end position="312"/>
    </location>
</feature>
<feature type="compositionally biased region" description="Polar residues" evidence="1">
    <location>
        <begin position="415"/>
        <end position="425"/>
    </location>
</feature>
<evidence type="ECO:0000259" key="2">
    <source>
        <dbReference type="PROSITE" id="PS50304"/>
    </source>
</evidence>
<feature type="compositionally biased region" description="Basic and acidic residues" evidence="1">
    <location>
        <begin position="128"/>
        <end position="139"/>
    </location>
</feature>
<dbReference type="Pfam" id="PF00567">
    <property type="entry name" value="TUDOR"/>
    <property type="match status" value="1"/>
</dbReference>
<feature type="compositionally biased region" description="Basic and acidic residues" evidence="1">
    <location>
        <begin position="51"/>
        <end position="101"/>
    </location>
</feature>
<dbReference type="InterPro" id="IPR002999">
    <property type="entry name" value="Tudor"/>
</dbReference>
<gene>
    <name evidence="4" type="primary">LOC120042068</name>
</gene>
<feature type="region of interest" description="Disordered" evidence="1">
    <location>
        <begin position="504"/>
        <end position="534"/>
    </location>
</feature>
<organism evidence="3 4">
    <name type="scientific">Salvelinus namaycush</name>
    <name type="common">Lake trout</name>
    <name type="synonym">Salmo namaycush</name>
    <dbReference type="NCBI Taxonomy" id="8040"/>
    <lineage>
        <taxon>Eukaryota</taxon>
        <taxon>Metazoa</taxon>
        <taxon>Chordata</taxon>
        <taxon>Craniata</taxon>
        <taxon>Vertebrata</taxon>
        <taxon>Euteleostomi</taxon>
        <taxon>Actinopterygii</taxon>
        <taxon>Neopterygii</taxon>
        <taxon>Teleostei</taxon>
        <taxon>Protacanthopterygii</taxon>
        <taxon>Salmoniformes</taxon>
        <taxon>Salmonidae</taxon>
        <taxon>Salmoninae</taxon>
        <taxon>Salvelinus</taxon>
    </lineage>
</organism>
<dbReference type="SUPFAM" id="SSF63748">
    <property type="entry name" value="Tudor/PWWP/MBT"/>
    <property type="match status" value="1"/>
</dbReference>
<dbReference type="KEGG" id="snh:120042068"/>
<dbReference type="RefSeq" id="XP_038842887.1">
    <property type="nucleotide sequence ID" value="XM_038986959.1"/>
</dbReference>
<feature type="domain" description="Tudor" evidence="2">
    <location>
        <begin position="438"/>
        <end position="498"/>
    </location>
</feature>
<feature type="compositionally biased region" description="Polar residues" evidence="1">
    <location>
        <begin position="512"/>
        <end position="524"/>
    </location>
</feature>
<dbReference type="GeneID" id="120042068"/>
<evidence type="ECO:0000313" key="3">
    <source>
        <dbReference type="Proteomes" id="UP000808372"/>
    </source>
</evidence>
<feature type="compositionally biased region" description="Basic and acidic residues" evidence="1">
    <location>
        <begin position="9"/>
        <end position="39"/>
    </location>
</feature>
<dbReference type="PROSITE" id="PS50304">
    <property type="entry name" value="TUDOR"/>
    <property type="match status" value="1"/>
</dbReference>
<feature type="compositionally biased region" description="Polar residues" evidence="1">
    <location>
        <begin position="257"/>
        <end position="268"/>
    </location>
</feature>
<keyword evidence="3" id="KW-1185">Reference proteome</keyword>
<reference evidence="4" key="1">
    <citation type="submission" date="2025-08" db="UniProtKB">
        <authorList>
            <consortium name="RefSeq"/>
        </authorList>
    </citation>
    <scope>IDENTIFICATION</scope>
    <source>
        <tissue evidence="4">White muscle</tissue>
    </source>
</reference>
<dbReference type="AlphaFoldDB" id="A0A8U0QI26"/>